<evidence type="ECO:0000313" key="19">
    <source>
        <dbReference type="Proteomes" id="UP000051124"/>
    </source>
</evidence>
<evidence type="ECO:0000256" key="10">
    <source>
        <dbReference type="ARBA" id="ARBA00022898"/>
    </source>
</evidence>
<comment type="pathway">
    <text evidence="4 17">Amino-acid biosynthesis; L-valine biosynthesis; L-valine from pyruvate: step 4/4.</text>
</comment>
<comment type="pathway">
    <text evidence="3 17">Amino-acid biosynthesis; L-isoleucine biosynthesis; L-isoleucine from 2-oxobutanoate: step 4/4.</text>
</comment>
<dbReference type="CDD" id="cd01557">
    <property type="entry name" value="BCAT_beta_family"/>
    <property type="match status" value="1"/>
</dbReference>
<dbReference type="SUPFAM" id="SSF56752">
    <property type="entry name" value="D-aminoacid aminotransferase-like PLP-dependent enzymes"/>
    <property type="match status" value="1"/>
</dbReference>
<dbReference type="InterPro" id="IPR043131">
    <property type="entry name" value="BCAT-like_N"/>
</dbReference>
<dbReference type="PATRIC" id="fig|1703771.3.peg.1456"/>
<dbReference type="Proteomes" id="UP000051124">
    <property type="component" value="Unassembled WGS sequence"/>
</dbReference>
<dbReference type="GO" id="GO:0005829">
    <property type="term" value="C:cytosol"/>
    <property type="evidence" value="ECO:0007669"/>
    <property type="project" value="TreeGrafter"/>
</dbReference>
<comment type="caution">
    <text evidence="18">The sequence shown here is derived from an EMBL/GenBank/DDBJ whole genome shotgun (WGS) entry which is preliminary data.</text>
</comment>
<dbReference type="EC" id="2.6.1.42" evidence="17"/>
<evidence type="ECO:0000256" key="14">
    <source>
        <dbReference type="ARBA" id="ARBA00049229"/>
    </source>
</evidence>
<evidence type="ECO:0000256" key="5">
    <source>
        <dbReference type="ARBA" id="ARBA00005072"/>
    </source>
</evidence>
<proteinExistence type="inferred from homology"/>
<comment type="catalytic activity">
    <reaction evidence="13 17">
        <text>L-isoleucine + 2-oxoglutarate = (S)-3-methyl-2-oxopentanoate + L-glutamate</text>
        <dbReference type="Rhea" id="RHEA:24801"/>
        <dbReference type="ChEBI" id="CHEBI:16810"/>
        <dbReference type="ChEBI" id="CHEBI:29985"/>
        <dbReference type="ChEBI" id="CHEBI:35146"/>
        <dbReference type="ChEBI" id="CHEBI:58045"/>
        <dbReference type="EC" id="2.6.1.42"/>
    </reaction>
</comment>
<comment type="pathway">
    <text evidence="5 17">Amino-acid biosynthesis; L-leucine biosynthesis; L-leucine from 3-methyl-2-oxobutanoate: step 4/4.</text>
</comment>
<gene>
    <name evidence="17" type="primary">ilvE</name>
    <name evidence="18" type="ORF">AMJ40_07625</name>
</gene>
<evidence type="ECO:0000256" key="2">
    <source>
        <dbReference type="ARBA" id="ARBA00003109"/>
    </source>
</evidence>
<evidence type="ECO:0000256" key="13">
    <source>
        <dbReference type="ARBA" id="ARBA00048798"/>
    </source>
</evidence>
<evidence type="ECO:0000256" key="7">
    <source>
        <dbReference type="ARBA" id="ARBA00022576"/>
    </source>
</evidence>
<keyword evidence="8 17" id="KW-0028">Amino-acid biosynthesis</keyword>
<comment type="similarity">
    <text evidence="6 15">Belongs to the class-IV pyridoxal-phosphate-dependent aminotransferase family.</text>
</comment>
<keyword evidence="7 17" id="KW-0032">Aminotransferase</keyword>
<dbReference type="InterPro" id="IPR033939">
    <property type="entry name" value="BCAT_family"/>
</dbReference>
<evidence type="ECO:0000256" key="4">
    <source>
        <dbReference type="ARBA" id="ARBA00004931"/>
    </source>
</evidence>
<dbReference type="InterPro" id="IPR043132">
    <property type="entry name" value="BCAT-like_C"/>
</dbReference>
<dbReference type="PROSITE" id="PS00770">
    <property type="entry name" value="AA_TRANSFER_CLASS_4"/>
    <property type="match status" value="1"/>
</dbReference>
<dbReference type="NCBIfam" id="TIGR01122">
    <property type="entry name" value="ilvE_I"/>
    <property type="match status" value="1"/>
</dbReference>
<evidence type="ECO:0000256" key="12">
    <source>
        <dbReference type="ARBA" id="ARBA00048212"/>
    </source>
</evidence>
<dbReference type="InterPro" id="IPR036038">
    <property type="entry name" value="Aminotransferase-like"/>
</dbReference>
<sequence length="304" mass="34518">MPLKKSKFIWMDGQFVRWDEARIHILSHVVHYGTSVFEGLRCYKTKNGPAILRLKEHTDRLFNSAKIYRMEIPYAKDRINQAVIDTIRKNEHNECYIRPIVYRGYSELGVNPFNCPVGVTVATWEWGKYLGEDAIEQGVEVMVSTWNRMAPNTFPAIAKAGANYMNSALIKMEALVHGYTEGIALDVFGYVSEGSGENLFLVKDEVLYTPQIGASILPGITRDSVIAIARDLGYKLKEQFVPREFLYIADEAFLTGSAAEITPIRMIDKIPVGSGTRGPVTKRIQEQFFLVTQGEDKYQWLTYL</sequence>
<dbReference type="PANTHER" id="PTHR42743:SF11">
    <property type="entry name" value="AMINODEOXYCHORISMATE LYASE"/>
    <property type="match status" value="1"/>
</dbReference>
<accession>A0A0S7WDZ5</accession>
<comment type="function">
    <text evidence="2 17">Acts on leucine, isoleucine and valine.</text>
</comment>
<dbReference type="GO" id="GO:0009099">
    <property type="term" value="P:L-valine biosynthetic process"/>
    <property type="evidence" value="ECO:0007669"/>
    <property type="project" value="UniProtKB-UniPathway"/>
</dbReference>
<reference evidence="18 19" key="1">
    <citation type="journal article" date="2015" name="Microbiome">
        <title>Genomic resolution of linkages in carbon, nitrogen, and sulfur cycling among widespread estuary sediment bacteria.</title>
        <authorList>
            <person name="Baker B.J."/>
            <person name="Lazar C.S."/>
            <person name="Teske A.P."/>
            <person name="Dick G.J."/>
        </authorList>
    </citation>
    <scope>NUCLEOTIDE SEQUENCE [LARGE SCALE GENOMIC DNA]</scope>
    <source>
        <strain evidence="18">DG_26</strain>
    </source>
</reference>
<dbReference type="NCBIfam" id="NF005146">
    <property type="entry name" value="PRK06606.1"/>
    <property type="match status" value="1"/>
</dbReference>
<dbReference type="UniPathway" id="UPA00049">
    <property type="reaction ID" value="UER00062"/>
</dbReference>
<dbReference type="UniPathway" id="UPA00048">
    <property type="reaction ID" value="UER00073"/>
</dbReference>
<evidence type="ECO:0000256" key="1">
    <source>
        <dbReference type="ARBA" id="ARBA00001933"/>
    </source>
</evidence>
<evidence type="ECO:0000256" key="11">
    <source>
        <dbReference type="ARBA" id="ARBA00023304"/>
    </source>
</evidence>
<dbReference type="GO" id="GO:0052655">
    <property type="term" value="F:L-valine-2-oxoglutarate transaminase activity"/>
    <property type="evidence" value="ECO:0007669"/>
    <property type="project" value="RHEA"/>
</dbReference>
<evidence type="ECO:0000313" key="18">
    <source>
        <dbReference type="EMBL" id="KPJ48371.1"/>
    </source>
</evidence>
<dbReference type="InterPro" id="IPR018300">
    <property type="entry name" value="Aminotrans_IV_CS"/>
</dbReference>
<dbReference type="Gene3D" id="3.30.470.10">
    <property type="match status" value="1"/>
</dbReference>
<dbReference type="AlphaFoldDB" id="A0A0S7WDZ5"/>
<keyword evidence="10 16" id="KW-0663">Pyridoxal phosphate</keyword>
<dbReference type="InterPro" id="IPR005785">
    <property type="entry name" value="B_amino_transI"/>
</dbReference>
<dbReference type="GO" id="GO:0052656">
    <property type="term" value="F:L-isoleucine-2-oxoglutarate transaminase activity"/>
    <property type="evidence" value="ECO:0007669"/>
    <property type="project" value="RHEA"/>
</dbReference>
<evidence type="ECO:0000256" key="16">
    <source>
        <dbReference type="RuleBase" id="RU004516"/>
    </source>
</evidence>
<dbReference type="EMBL" id="LIZT01000122">
    <property type="protein sequence ID" value="KPJ48371.1"/>
    <property type="molecule type" value="Genomic_DNA"/>
</dbReference>
<evidence type="ECO:0000256" key="6">
    <source>
        <dbReference type="ARBA" id="ARBA00009320"/>
    </source>
</evidence>
<comment type="catalytic activity">
    <reaction evidence="14 17">
        <text>L-leucine + 2-oxoglutarate = 4-methyl-2-oxopentanoate + L-glutamate</text>
        <dbReference type="Rhea" id="RHEA:18321"/>
        <dbReference type="ChEBI" id="CHEBI:16810"/>
        <dbReference type="ChEBI" id="CHEBI:17865"/>
        <dbReference type="ChEBI" id="CHEBI:29985"/>
        <dbReference type="ChEBI" id="CHEBI:57427"/>
        <dbReference type="EC" id="2.6.1.42"/>
    </reaction>
</comment>
<protein>
    <recommendedName>
        <fullName evidence="17">Branched-chain-amino-acid aminotransferase</fullName>
        <shortName evidence="17">BCAT</shortName>
        <ecNumber evidence="17">2.6.1.42</ecNumber>
    </recommendedName>
</protein>
<keyword evidence="9 17" id="KW-0808">Transferase</keyword>
<dbReference type="GO" id="GO:0009097">
    <property type="term" value="P:isoleucine biosynthetic process"/>
    <property type="evidence" value="ECO:0007669"/>
    <property type="project" value="UniProtKB-UniPathway"/>
</dbReference>
<dbReference type="UniPathway" id="UPA00047">
    <property type="reaction ID" value="UER00058"/>
</dbReference>
<dbReference type="Pfam" id="PF01063">
    <property type="entry name" value="Aminotran_4"/>
    <property type="match status" value="1"/>
</dbReference>
<evidence type="ECO:0000256" key="9">
    <source>
        <dbReference type="ARBA" id="ARBA00022679"/>
    </source>
</evidence>
<evidence type="ECO:0000256" key="8">
    <source>
        <dbReference type="ARBA" id="ARBA00022605"/>
    </source>
</evidence>
<keyword evidence="11 17" id="KW-0100">Branched-chain amino acid biosynthesis</keyword>
<evidence type="ECO:0000256" key="17">
    <source>
        <dbReference type="RuleBase" id="RU364094"/>
    </source>
</evidence>
<dbReference type="GO" id="GO:0052654">
    <property type="term" value="F:L-leucine-2-oxoglutarate transaminase activity"/>
    <property type="evidence" value="ECO:0007669"/>
    <property type="project" value="RHEA"/>
</dbReference>
<comment type="catalytic activity">
    <reaction evidence="12 17">
        <text>L-valine + 2-oxoglutarate = 3-methyl-2-oxobutanoate + L-glutamate</text>
        <dbReference type="Rhea" id="RHEA:24813"/>
        <dbReference type="ChEBI" id="CHEBI:11851"/>
        <dbReference type="ChEBI" id="CHEBI:16810"/>
        <dbReference type="ChEBI" id="CHEBI:29985"/>
        <dbReference type="ChEBI" id="CHEBI:57762"/>
        <dbReference type="EC" id="2.6.1.42"/>
    </reaction>
</comment>
<organism evidence="18 19">
    <name type="scientific">candidate division TA06 bacterium DG_26</name>
    <dbReference type="NCBI Taxonomy" id="1703771"/>
    <lineage>
        <taxon>Bacteria</taxon>
        <taxon>Bacteria division TA06</taxon>
    </lineage>
</organism>
<dbReference type="PANTHER" id="PTHR42743">
    <property type="entry name" value="AMINO-ACID AMINOTRANSFERASE"/>
    <property type="match status" value="1"/>
</dbReference>
<dbReference type="InterPro" id="IPR001544">
    <property type="entry name" value="Aminotrans_IV"/>
</dbReference>
<dbReference type="InterPro" id="IPR050571">
    <property type="entry name" value="Class-IV_PLP-Dep_Aminotrnsfr"/>
</dbReference>
<evidence type="ECO:0000256" key="15">
    <source>
        <dbReference type="RuleBase" id="RU004106"/>
    </source>
</evidence>
<dbReference type="FunFam" id="3.20.10.10:FF:000001">
    <property type="entry name" value="Branched-chain-amino-acid aminotransferase"/>
    <property type="match status" value="1"/>
</dbReference>
<name>A0A0S7WDZ5_UNCT6</name>
<comment type="cofactor">
    <cofactor evidence="1 16">
        <name>pyridoxal 5'-phosphate</name>
        <dbReference type="ChEBI" id="CHEBI:597326"/>
    </cofactor>
</comment>
<evidence type="ECO:0000256" key="3">
    <source>
        <dbReference type="ARBA" id="ARBA00004824"/>
    </source>
</evidence>
<dbReference type="Gene3D" id="3.20.10.10">
    <property type="entry name" value="D-amino Acid Aminotransferase, subunit A, domain 2"/>
    <property type="match status" value="1"/>
</dbReference>
<dbReference type="GO" id="GO:0009098">
    <property type="term" value="P:L-leucine biosynthetic process"/>
    <property type="evidence" value="ECO:0007669"/>
    <property type="project" value="UniProtKB-UniPathway"/>
</dbReference>